<sequence length="277" mass="32118">MPIPKFTEKWEDTKKGIGKTTISFDSKHLIAPTEVSKVSVIFSNVQNLENRKSKFLEKIDSKVEIQMGSALNPIDFYIEILLGHLKKGELAKCFIKTSAMEITFNIKIIEIENVKHLFDLKLKEIFELAKVYKANGVEMYKKYPKFAEDYFCKGAKLMLSCKPFDHLTEKDDGVEGKDFLNSFLISTITLQLIRDGKFEDVVYLTQSVEESVENASEKAVFRRALALCNLQKHEEAKNILDQFPNKNNEMLKLYKRIQSEWKVSDEKYANMVRKMFK</sequence>
<dbReference type="Gene3D" id="1.20.58.80">
    <property type="entry name" value="Phosphotransferase system, lactose/cellobiose-type IIA subunit"/>
    <property type="match status" value="1"/>
</dbReference>
<feature type="domain" description="Bride of doubletime-like TPR" evidence="2">
    <location>
        <begin position="122"/>
        <end position="203"/>
    </location>
</feature>
<reference evidence="4" key="1">
    <citation type="submission" date="2013-02" db="EMBL/GenBank/DDBJ databases">
        <authorList>
            <person name="Hughes D."/>
        </authorList>
    </citation>
    <scope>NUCLEOTIDE SEQUENCE</scope>
    <source>
        <strain>Durham</strain>
        <strain evidence="4">NC isolate 2 -- Noor lab</strain>
    </source>
</reference>
<keyword evidence="4" id="KW-1185">Reference proteome</keyword>
<reference evidence="3" key="2">
    <citation type="submission" date="2015-06" db="UniProtKB">
        <authorList>
            <consortium name="EnsemblMetazoa"/>
        </authorList>
    </citation>
    <scope>IDENTIFICATION</scope>
</reference>
<dbReference type="EMBL" id="CAQQ02157473">
    <property type="status" value="NOT_ANNOTATED_CDS"/>
    <property type="molecule type" value="Genomic_DNA"/>
</dbReference>
<dbReference type="Proteomes" id="UP000015102">
    <property type="component" value="Unassembled WGS sequence"/>
</dbReference>
<evidence type="ECO:0000313" key="3">
    <source>
        <dbReference type="EnsemblMetazoa" id="MESCA008871-PA"/>
    </source>
</evidence>
<dbReference type="EnsemblMetazoa" id="MESCA008871-RA">
    <property type="protein sequence ID" value="MESCA008871-PA"/>
    <property type="gene ID" value="MESCA008871"/>
</dbReference>
<accession>T1GYE6</accession>
<evidence type="ECO:0000313" key="4">
    <source>
        <dbReference type="Proteomes" id="UP000015102"/>
    </source>
</evidence>
<dbReference type="Pfam" id="PF21603">
    <property type="entry name" value="Bdbt-like_TPR"/>
    <property type="match status" value="1"/>
</dbReference>
<protein>
    <submittedName>
        <fullName evidence="3">Uncharacterized protein</fullName>
    </submittedName>
</protein>
<evidence type="ECO:0000259" key="1">
    <source>
        <dbReference type="Pfam" id="PF18023"/>
    </source>
</evidence>
<dbReference type="AlphaFoldDB" id="T1GYE6"/>
<dbReference type="EMBL" id="CAQQ02157474">
    <property type="status" value="NOT_ANNOTATED_CDS"/>
    <property type="molecule type" value="Genomic_DNA"/>
</dbReference>
<dbReference type="STRING" id="36166.T1GYE6"/>
<dbReference type="InterPro" id="IPR040478">
    <property type="entry name" value="FKBP_N_2"/>
</dbReference>
<dbReference type="Pfam" id="PF18023">
    <property type="entry name" value="FKBP_N_2"/>
    <property type="match status" value="1"/>
</dbReference>
<dbReference type="Gene3D" id="2.40.30.320">
    <property type="match status" value="1"/>
</dbReference>
<feature type="domain" description="BDBT FKBP like N-terminal" evidence="1">
    <location>
        <begin position="10"/>
        <end position="113"/>
    </location>
</feature>
<dbReference type="InterPro" id="IPR048919">
    <property type="entry name" value="Bdbt-like_TPR"/>
</dbReference>
<dbReference type="OMA" id="WYVGTEW"/>
<organism evidence="3 4">
    <name type="scientific">Megaselia scalaris</name>
    <name type="common">Humpbacked fly</name>
    <name type="synonym">Phora scalaris</name>
    <dbReference type="NCBI Taxonomy" id="36166"/>
    <lineage>
        <taxon>Eukaryota</taxon>
        <taxon>Metazoa</taxon>
        <taxon>Ecdysozoa</taxon>
        <taxon>Arthropoda</taxon>
        <taxon>Hexapoda</taxon>
        <taxon>Insecta</taxon>
        <taxon>Pterygota</taxon>
        <taxon>Neoptera</taxon>
        <taxon>Endopterygota</taxon>
        <taxon>Diptera</taxon>
        <taxon>Brachycera</taxon>
        <taxon>Muscomorpha</taxon>
        <taxon>Platypezoidea</taxon>
        <taxon>Phoridae</taxon>
        <taxon>Megaseliini</taxon>
        <taxon>Megaselia</taxon>
    </lineage>
</organism>
<proteinExistence type="predicted"/>
<dbReference type="HOGENOM" id="CLU_974077_0_0_1"/>
<name>T1GYE6_MEGSC</name>
<evidence type="ECO:0000259" key="2">
    <source>
        <dbReference type="Pfam" id="PF21603"/>
    </source>
</evidence>